<name>A0A2K2FTC2_9SPHN</name>
<protein>
    <recommendedName>
        <fullName evidence="3">Carnitine dehydratase</fullName>
    </recommendedName>
</protein>
<dbReference type="InterPro" id="IPR050509">
    <property type="entry name" value="CoA-transferase_III"/>
</dbReference>
<dbReference type="EMBL" id="LYMM01000095">
    <property type="protein sequence ID" value="PNU02026.1"/>
    <property type="molecule type" value="Genomic_DNA"/>
</dbReference>
<dbReference type="InterPro" id="IPR044855">
    <property type="entry name" value="CoA-Trfase_III_dom3_sf"/>
</dbReference>
<dbReference type="PANTHER" id="PTHR48228:SF2">
    <property type="entry name" value="E-CINNAMOYL-COA:R-PHENYLLACTATE COA TRANSFERASE LARGE SUBUNIT"/>
    <property type="match status" value="1"/>
</dbReference>
<dbReference type="OrthoDB" id="5720311at2"/>
<dbReference type="SUPFAM" id="SSF89796">
    <property type="entry name" value="CoA-transferase family III (CaiB/BaiF)"/>
    <property type="match status" value="1"/>
</dbReference>
<dbReference type="Pfam" id="PF02515">
    <property type="entry name" value="CoA_transf_3"/>
    <property type="match status" value="1"/>
</dbReference>
<dbReference type="Proteomes" id="UP000236327">
    <property type="component" value="Unassembled WGS sequence"/>
</dbReference>
<organism evidence="1 2">
    <name type="scientific">Novosphingobium guangzhouense</name>
    <dbReference type="NCBI Taxonomy" id="1850347"/>
    <lineage>
        <taxon>Bacteria</taxon>
        <taxon>Pseudomonadati</taxon>
        <taxon>Pseudomonadota</taxon>
        <taxon>Alphaproteobacteria</taxon>
        <taxon>Sphingomonadales</taxon>
        <taxon>Sphingomonadaceae</taxon>
        <taxon>Novosphingobium</taxon>
    </lineage>
</organism>
<evidence type="ECO:0000313" key="2">
    <source>
        <dbReference type="Proteomes" id="UP000236327"/>
    </source>
</evidence>
<evidence type="ECO:0000313" key="1">
    <source>
        <dbReference type="EMBL" id="PNU02026.1"/>
    </source>
</evidence>
<reference evidence="1 2" key="1">
    <citation type="submission" date="2016-05" db="EMBL/GenBank/DDBJ databases">
        <title>Complete genome sequence of Novosphingobium guangzhouense SA925(T).</title>
        <authorList>
            <person name="Sha S."/>
        </authorList>
    </citation>
    <scope>NUCLEOTIDE SEQUENCE [LARGE SCALE GENOMIC DNA]</scope>
    <source>
        <strain evidence="1 2">SA925</strain>
    </source>
</reference>
<dbReference type="Gene3D" id="3.40.50.10540">
    <property type="entry name" value="Crotonobetainyl-coa:carnitine coa-transferase, domain 1"/>
    <property type="match status" value="1"/>
</dbReference>
<dbReference type="InterPro" id="IPR023606">
    <property type="entry name" value="CoA-Trfase_III_dom_1_sf"/>
</dbReference>
<dbReference type="PANTHER" id="PTHR48228">
    <property type="entry name" value="SUCCINYL-COA--D-CITRAMALATE COA-TRANSFERASE"/>
    <property type="match status" value="1"/>
</dbReference>
<comment type="caution">
    <text evidence="1">The sequence shown here is derived from an EMBL/GenBank/DDBJ whole genome shotgun (WGS) entry which is preliminary data.</text>
</comment>
<evidence type="ECO:0008006" key="3">
    <source>
        <dbReference type="Google" id="ProtNLM"/>
    </source>
</evidence>
<proteinExistence type="predicted"/>
<dbReference type="Gene3D" id="3.30.1540.10">
    <property type="entry name" value="formyl-coa transferase, domain 3"/>
    <property type="match status" value="1"/>
</dbReference>
<dbReference type="GO" id="GO:0003824">
    <property type="term" value="F:catalytic activity"/>
    <property type="evidence" value="ECO:0007669"/>
    <property type="project" value="InterPro"/>
</dbReference>
<gene>
    <name evidence="1" type="ORF">A8V01_10675</name>
</gene>
<accession>A0A2K2FTC2</accession>
<sequence length="409" mass="44441">MFATQVFKGVRVLELAQFVFVPAAGAVLADLGADVIKIEMTQGDPYRRLKITDGRQTASANLAMELNNRNKRSVAIDLKTEEGRELLLRMVETADVFLTSIRPAALKRLGLTLDVLRARNPRIVYAHGNGLGFRGEQADRAGYDASCFWARGGFAHMLAVPGQRPTRPRPALGDHAGAMNVAFGIASALFHRERTGEATTVEVSLLSSALWILSADVTMGAALSDEQLARLANPGRHALTSAYETADGRFLQLMFLDPERYWPELCRRIDREGLLQDARFATVESRVEHGDALLEALDEAFAARTLDEWRGVFAGWDAPWEVVQNLRELVTDPQGLANDSLFDVVVEDGTPVTVVSGPVSFGGSPLPVTPRCAPTMGRDTAEILGEMGLDDEQIDVWVKSGVVAAAISA</sequence>
<dbReference type="InterPro" id="IPR003673">
    <property type="entry name" value="CoA-Trfase_fam_III"/>
</dbReference>
<dbReference type="AlphaFoldDB" id="A0A2K2FTC2"/>
<keyword evidence="2" id="KW-1185">Reference proteome</keyword>